<organism evidence="1 2">
    <name type="scientific">Scutellospora calospora</name>
    <dbReference type="NCBI Taxonomy" id="85575"/>
    <lineage>
        <taxon>Eukaryota</taxon>
        <taxon>Fungi</taxon>
        <taxon>Fungi incertae sedis</taxon>
        <taxon>Mucoromycota</taxon>
        <taxon>Glomeromycotina</taxon>
        <taxon>Glomeromycetes</taxon>
        <taxon>Diversisporales</taxon>
        <taxon>Gigasporaceae</taxon>
        <taxon>Scutellospora</taxon>
    </lineage>
</organism>
<dbReference type="EMBL" id="CAJVPM010000935">
    <property type="protein sequence ID" value="CAG8455423.1"/>
    <property type="molecule type" value="Genomic_DNA"/>
</dbReference>
<gene>
    <name evidence="1" type="ORF">SCALOS_LOCUS1378</name>
</gene>
<keyword evidence="2" id="KW-1185">Reference proteome</keyword>
<protein>
    <submittedName>
        <fullName evidence="1">2159_t:CDS:1</fullName>
    </submittedName>
</protein>
<accession>A0ACA9K6J8</accession>
<reference evidence="1" key="1">
    <citation type="submission" date="2021-06" db="EMBL/GenBank/DDBJ databases">
        <authorList>
            <person name="Kallberg Y."/>
            <person name="Tangrot J."/>
            <person name="Rosling A."/>
        </authorList>
    </citation>
    <scope>NUCLEOTIDE SEQUENCE</scope>
    <source>
        <strain evidence="1">AU212A</strain>
    </source>
</reference>
<sequence>MSIRQYSDQSSSPVNISRKPSCPHIERYSKQGSPVAKIESSAFKRQVSNSTLHCDWCETKVPREKKPDSSHSIYVNPRTLDIWCYHCSIEINPFNKNEILSQETRNYLKTVVRCLQVKRNKSQHSIDQLSIDVPGLVGLKNLGNTCYASAVLQCLSNTPSLINYFNYCNAYIPRTINSKNPKYQLAEPFNQFVDAMWNGTSPIFAPIRLMNEIKRHNERFRGHSQEDSAEFLHAILDKLHEELPYPHNHSQTNVNISNHAFGNNSPLTDFSNDTMVDDHYACGTSTSSTLTPRTSYENVQRRHSSQTSIISDIFQGTLESKIKCLHCMKDSLKEDYFYVLPIQIDKKYKLKSQNSDGSRSTLNTLVAPIGDWLGIGGRTIKLQDCLSAFYATENLTGEDKYRCDKCRSLNDCQKTLRITRLPELKRFRFESYFSSKIATHVQFPMEDLDMSPYCKEKELLDDSKYSLYGLIHHRGVLGGGHYVAYVKNPIDEDWYEFDDTYVTKKTAAEVSRLEAYVLFYKKTSPKKEQERKDILSKISDSKDEAHLFVSRLWFNRWQFMMTPGPITNYDFICSHGGVNFRLYPKLHDMVVRIPFGVYTSLMERYGIDGSPPFSADDYGRSACNICEQEERTLDLRRRKEARDISRIDTSIISRGAYWYLISNSWLQSWHDFKSGGSIDNTTFLYEDGRPKPGMRRAIDYRGVNVNVWNYFVHVYGGGPTSEIDLYSSPYYYRLNE</sequence>
<evidence type="ECO:0000313" key="2">
    <source>
        <dbReference type="Proteomes" id="UP000789860"/>
    </source>
</evidence>
<dbReference type="Proteomes" id="UP000789860">
    <property type="component" value="Unassembled WGS sequence"/>
</dbReference>
<name>A0ACA9K6J8_9GLOM</name>
<evidence type="ECO:0000313" key="1">
    <source>
        <dbReference type="EMBL" id="CAG8455423.1"/>
    </source>
</evidence>
<proteinExistence type="predicted"/>
<comment type="caution">
    <text evidence="1">The sequence shown here is derived from an EMBL/GenBank/DDBJ whole genome shotgun (WGS) entry which is preliminary data.</text>
</comment>